<evidence type="ECO:0000313" key="4">
    <source>
        <dbReference type="Proteomes" id="UP000004123"/>
    </source>
</evidence>
<feature type="domain" description="Thiamine pyrophosphate enzyme TPP-binding" evidence="2">
    <location>
        <begin position="66"/>
        <end position="213"/>
    </location>
</feature>
<dbReference type="HOGENOM" id="CLU_048564_1_0_10"/>
<keyword evidence="1 3" id="KW-0560">Oxidoreductase</keyword>
<dbReference type="Proteomes" id="UP000004123">
    <property type="component" value="Unassembled WGS sequence"/>
</dbReference>
<dbReference type="PANTHER" id="PTHR48084:SF4">
    <property type="entry name" value="2-OXOGLUTARATE OXIDOREDUCTASE SUBUNIT KORB"/>
    <property type="match status" value="1"/>
</dbReference>
<accession>F9DFK6</accession>
<dbReference type="EC" id="1.2.7.3" evidence="3"/>
<dbReference type="InterPro" id="IPR051457">
    <property type="entry name" value="2-oxoacid:Fd_oxidoreductase"/>
</dbReference>
<dbReference type="GO" id="GO:0044281">
    <property type="term" value="P:small molecule metabolic process"/>
    <property type="evidence" value="ECO:0007669"/>
    <property type="project" value="UniProtKB-ARBA"/>
</dbReference>
<organism evidence="3 4">
    <name type="scientific">Prevotella pallens ATCC 700821</name>
    <dbReference type="NCBI Taxonomy" id="997353"/>
    <lineage>
        <taxon>Bacteria</taxon>
        <taxon>Pseudomonadati</taxon>
        <taxon>Bacteroidota</taxon>
        <taxon>Bacteroidia</taxon>
        <taxon>Bacteroidales</taxon>
        <taxon>Prevotellaceae</taxon>
        <taxon>Prevotella</taxon>
    </lineage>
</organism>
<protein>
    <submittedName>
        <fullName evidence="3">2-oxoglutarate:acceptor oxidoreductase subunit OorB</fullName>
        <ecNumber evidence="3">1.2.7.3</ecNumber>
    </submittedName>
</protein>
<dbReference type="GO" id="GO:0047553">
    <property type="term" value="F:2-oxoglutarate synthase activity"/>
    <property type="evidence" value="ECO:0007669"/>
    <property type="project" value="UniProtKB-EC"/>
</dbReference>
<dbReference type="InterPro" id="IPR011766">
    <property type="entry name" value="TPP_enzyme_TPP-bd"/>
</dbReference>
<dbReference type="CDD" id="cd03375">
    <property type="entry name" value="TPP_OGFOR"/>
    <property type="match status" value="1"/>
</dbReference>
<reference evidence="3 4" key="1">
    <citation type="submission" date="2011-04" db="EMBL/GenBank/DDBJ databases">
        <authorList>
            <person name="Muzny D."/>
            <person name="Qin X."/>
            <person name="Deng J."/>
            <person name="Jiang H."/>
            <person name="Liu Y."/>
            <person name="Qu J."/>
            <person name="Song X.-Z."/>
            <person name="Zhang L."/>
            <person name="Thornton R."/>
            <person name="Coyle M."/>
            <person name="Francisco L."/>
            <person name="Jackson L."/>
            <person name="Javaid M."/>
            <person name="Korchina V."/>
            <person name="Kovar C."/>
            <person name="Mata R."/>
            <person name="Mathew T."/>
            <person name="Ngo R."/>
            <person name="Nguyen L."/>
            <person name="Nguyen N."/>
            <person name="Okwuonu G."/>
            <person name="Ongeri F."/>
            <person name="Pham C."/>
            <person name="Simmons D."/>
            <person name="Wilczek-Boney K."/>
            <person name="Hale W."/>
            <person name="Jakkamsetti A."/>
            <person name="Pham P."/>
            <person name="Ruth R."/>
            <person name="San Lucas F."/>
            <person name="Warren J."/>
            <person name="Zhang J."/>
            <person name="Zhao Z."/>
            <person name="Zhou C."/>
            <person name="Zhu D."/>
            <person name="Lee S."/>
            <person name="Bess C."/>
            <person name="Blankenburg K."/>
            <person name="Forbes L."/>
            <person name="Fu Q."/>
            <person name="Gubbala S."/>
            <person name="Hirani K."/>
            <person name="Jayaseelan J.C."/>
            <person name="Lara F."/>
            <person name="Munidasa M."/>
            <person name="Palculict T."/>
            <person name="Patil S."/>
            <person name="Pu L.-L."/>
            <person name="Saada N."/>
            <person name="Tang L."/>
            <person name="Weissenberger G."/>
            <person name="Zhu Y."/>
            <person name="Hemphill L."/>
            <person name="Shang Y."/>
            <person name="Youmans B."/>
            <person name="Ayvaz T."/>
            <person name="Ross M."/>
            <person name="Santibanez J."/>
            <person name="Aqrawi P."/>
            <person name="Gross S."/>
            <person name="Joshi V."/>
            <person name="Fowler G."/>
            <person name="Nazareth L."/>
            <person name="Reid J."/>
            <person name="Worley K."/>
            <person name="Petrosino J."/>
            <person name="Highlander S."/>
            <person name="Gibbs R."/>
        </authorList>
    </citation>
    <scope>NUCLEOTIDE SEQUENCE [LARGE SCALE GENOMIC DNA]</scope>
    <source>
        <strain evidence="3 4">ATCC 700821</strain>
    </source>
</reference>
<dbReference type="GO" id="GO:0030976">
    <property type="term" value="F:thiamine pyrophosphate binding"/>
    <property type="evidence" value="ECO:0007669"/>
    <property type="project" value="InterPro"/>
</dbReference>
<dbReference type="Gene3D" id="3.40.50.970">
    <property type="match status" value="1"/>
</dbReference>
<evidence type="ECO:0000313" key="3">
    <source>
        <dbReference type="EMBL" id="EGQ21582.1"/>
    </source>
</evidence>
<name>F9DFK6_9BACT</name>
<proteinExistence type="predicted"/>
<evidence type="ECO:0000259" key="2">
    <source>
        <dbReference type="Pfam" id="PF02775"/>
    </source>
</evidence>
<gene>
    <name evidence="3" type="primary">oorB</name>
    <name evidence="3" type="ORF">HMPREF9144_0446</name>
</gene>
<dbReference type="GO" id="GO:0045333">
    <property type="term" value="P:cellular respiration"/>
    <property type="evidence" value="ECO:0007669"/>
    <property type="project" value="UniProtKB-ARBA"/>
</dbReference>
<comment type="caution">
    <text evidence="3">The sequence shown here is derived from an EMBL/GenBank/DDBJ whole genome shotgun (WGS) entry which is preliminary data.</text>
</comment>
<dbReference type="InterPro" id="IPR029061">
    <property type="entry name" value="THDP-binding"/>
</dbReference>
<sequence length="352" mass="39007">MWNILFKDLTIIKERNKMSQYTDKDFKKGQPRWCPGCGDHFFLSSLHKAMAELGVPPYETAVISGIGCSSRLPYYVSTYAMQTIHGRAAAIATGLKVANPKLTVWQVSGDGDGLAIGGNHFIHAMRRNVDINIILLNNRIYGLTKGQYSPTSPRGFVSKSSPYGTVEDPFRPAELCFGARGKFFARTVATDAQGTIAVLKAAQQHKGAAVCEILQNCVIFNEGCHDAVYNKEGRKTNAIYLEHGKPLVFGADNEFGLVQEGFGLKIVKLGEDGYTIDNILVHDAHCEDDTLQLKLAMMDTKEGFPIALGIIRDVEAPTYDNAVWEQIEEVKAKKPYHNFAELLETNDIWEVK</sequence>
<dbReference type="EMBL" id="AFPY01000018">
    <property type="protein sequence ID" value="EGQ21582.1"/>
    <property type="molecule type" value="Genomic_DNA"/>
</dbReference>
<dbReference type="STRING" id="997353.HMPREF9144_0446"/>
<dbReference type="eggNOG" id="COG1013">
    <property type="taxonomic scope" value="Bacteria"/>
</dbReference>
<evidence type="ECO:0000256" key="1">
    <source>
        <dbReference type="ARBA" id="ARBA00023002"/>
    </source>
</evidence>
<dbReference type="AlphaFoldDB" id="F9DFK6"/>
<dbReference type="Pfam" id="PF02775">
    <property type="entry name" value="TPP_enzyme_C"/>
    <property type="match status" value="1"/>
</dbReference>
<dbReference type="SUPFAM" id="SSF52518">
    <property type="entry name" value="Thiamin diphosphate-binding fold (THDP-binding)"/>
    <property type="match status" value="1"/>
</dbReference>
<dbReference type="PANTHER" id="PTHR48084">
    <property type="entry name" value="2-OXOGLUTARATE OXIDOREDUCTASE SUBUNIT KORB-RELATED"/>
    <property type="match status" value="1"/>
</dbReference>